<evidence type="ECO:0000259" key="9">
    <source>
        <dbReference type="Pfam" id="PF13231"/>
    </source>
</evidence>
<comment type="subcellular location">
    <subcellularLocation>
        <location evidence="1">Cell membrane</location>
        <topology evidence="1">Multi-pass membrane protein</topology>
    </subcellularLocation>
</comment>
<dbReference type="InterPro" id="IPR050297">
    <property type="entry name" value="LipidA_mod_glycosyltrf_83"/>
</dbReference>
<organism evidence="10 11">
    <name type="scientific">Candidatus Shapirobacteria bacterium GW2011_GWE1_38_10</name>
    <dbReference type="NCBI Taxonomy" id="1618488"/>
    <lineage>
        <taxon>Bacteria</taxon>
        <taxon>Candidatus Shapironibacteriota</taxon>
    </lineage>
</organism>
<accession>A0A0G0I6N0</accession>
<feature type="transmembrane region" description="Helical" evidence="8">
    <location>
        <begin position="417"/>
        <end position="434"/>
    </location>
</feature>
<evidence type="ECO:0000256" key="8">
    <source>
        <dbReference type="SAM" id="Phobius"/>
    </source>
</evidence>
<protein>
    <recommendedName>
        <fullName evidence="9">Glycosyltransferase RgtA/B/C/D-like domain-containing protein</fullName>
    </recommendedName>
</protein>
<evidence type="ECO:0000313" key="11">
    <source>
        <dbReference type="Proteomes" id="UP000034231"/>
    </source>
</evidence>
<evidence type="ECO:0000256" key="3">
    <source>
        <dbReference type="ARBA" id="ARBA00022676"/>
    </source>
</evidence>
<feature type="transmembrane region" description="Helical" evidence="8">
    <location>
        <begin position="446"/>
        <end position="466"/>
    </location>
</feature>
<evidence type="ECO:0000256" key="2">
    <source>
        <dbReference type="ARBA" id="ARBA00022475"/>
    </source>
</evidence>
<dbReference type="Proteomes" id="UP000034231">
    <property type="component" value="Unassembled WGS sequence"/>
</dbReference>
<keyword evidence="2" id="KW-1003">Cell membrane</keyword>
<feature type="transmembrane region" description="Helical" evidence="8">
    <location>
        <begin position="205"/>
        <end position="238"/>
    </location>
</feature>
<proteinExistence type="predicted"/>
<keyword evidence="4" id="KW-0808">Transferase</keyword>
<evidence type="ECO:0000256" key="4">
    <source>
        <dbReference type="ARBA" id="ARBA00022679"/>
    </source>
</evidence>
<dbReference type="AlphaFoldDB" id="A0A0G0I6N0"/>
<evidence type="ECO:0000256" key="7">
    <source>
        <dbReference type="ARBA" id="ARBA00023136"/>
    </source>
</evidence>
<dbReference type="GO" id="GO:0016763">
    <property type="term" value="F:pentosyltransferase activity"/>
    <property type="evidence" value="ECO:0007669"/>
    <property type="project" value="TreeGrafter"/>
</dbReference>
<dbReference type="InterPro" id="IPR038731">
    <property type="entry name" value="RgtA/B/C-like"/>
</dbReference>
<keyword evidence="7 8" id="KW-0472">Membrane</keyword>
<feature type="transmembrane region" description="Helical" evidence="8">
    <location>
        <begin position="7"/>
        <end position="25"/>
    </location>
</feature>
<feature type="transmembrane region" description="Helical" evidence="8">
    <location>
        <begin position="250"/>
        <end position="272"/>
    </location>
</feature>
<name>A0A0G0I6N0_9BACT</name>
<evidence type="ECO:0000256" key="1">
    <source>
        <dbReference type="ARBA" id="ARBA00004651"/>
    </source>
</evidence>
<dbReference type="GO" id="GO:0009103">
    <property type="term" value="P:lipopolysaccharide biosynthetic process"/>
    <property type="evidence" value="ECO:0007669"/>
    <property type="project" value="UniProtKB-ARBA"/>
</dbReference>
<feature type="transmembrane region" description="Helical" evidence="8">
    <location>
        <begin position="361"/>
        <end position="381"/>
    </location>
</feature>
<evidence type="ECO:0000256" key="6">
    <source>
        <dbReference type="ARBA" id="ARBA00022989"/>
    </source>
</evidence>
<comment type="caution">
    <text evidence="10">The sequence shown here is derived from an EMBL/GenBank/DDBJ whole genome shotgun (WGS) entry which is preliminary data.</text>
</comment>
<dbReference type="GO" id="GO:0005886">
    <property type="term" value="C:plasma membrane"/>
    <property type="evidence" value="ECO:0007669"/>
    <property type="project" value="UniProtKB-SubCell"/>
</dbReference>
<keyword evidence="6 8" id="KW-1133">Transmembrane helix</keyword>
<gene>
    <name evidence="10" type="ORF">US68_C0008G0077</name>
</gene>
<dbReference type="PANTHER" id="PTHR33908">
    <property type="entry name" value="MANNOSYLTRANSFERASE YKCB-RELATED"/>
    <property type="match status" value="1"/>
</dbReference>
<keyword evidence="5 8" id="KW-0812">Transmembrane</keyword>
<feature type="transmembrane region" description="Helical" evidence="8">
    <location>
        <begin position="386"/>
        <end position="405"/>
    </location>
</feature>
<sequence length="475" mass="53982">MELNKKSLINTVKIISILLICFLGFRLRLQNYSSVPRPGDSSDEYANAWSGLGLIELGVPIGWSYLESDSYQPIHRYINVDNIYQTGTAHGNPFYLHIPWFDHPPGMGILTGGFAYLKGARVLEDATTVLIRKPMVYLGALNILLLFLIGYLYFNYKTGIIAALIYSVSPLIVVANRLPQAENAFIPLFLISTIFIKLFQNKSNYIYLFFSALIAGVGIWFKIPALMITASGFLLILYSSPVQFKKRFKPAIIFTLISISFGVIPLLVYGLALNPQAFFQVLFFHAQRTYGIGISAFYQLLNQSKITGSFSITDGWLICGWLSWLILLVKNKNNYQKCLISAPVFVCLIFFLFLGSESYGWYIYPFFPWLILSLAVMFNFLDDINIISALSILISIPIQILLPKLGVTNIFPHFTSFWRFIYTLYLFFVCLTYLSSNKTLIKIQKILIYVLFILGVFLSIKYSLVISPETWPSVN</sequence>
<feature type="transmembrane region" description="Helical" evidence="8">
    <location>
        <begin position="310"/>
        <end position="329"/>
    </location>
</feature>
<feature type="transmembrane region" description="Helical" evidence="8">
    <location>
        <begin position="183"/>
        <end position="199"/>
    </location>
</feature>
<evidence type="ECO:0000256" key="5">
    <source>
        <dbReference type="ARBA" id="ARBA00022692"/>
    </source>
</evidence>
<dbReference type="PANTHER" id="PTHR33908:SF11">
    <property type="entry name" value="MEMBRANE PROTEIN"/>
    <property type="match status" value="1"/>
</dbReference>
<keyword evidence="3" id="KW-0328">Glycosyltransferase</keyword>
<feature type="transmembrane region" description="Helical" evidence="8">
    <location>
        <begin position="45"/>
        <end position="66"/>
    </location>
</feature>
<feature type="transmembrane region" description="Helical" evidence="8">
    <location>
        <begin position="135"/>
        <end position="154"/>
    </location>
</feature>
<dbReference type="EMBL" id="LBTX01000008">
    <property type="protein sequence ID" value="KKQ50192.1"/>
    <property type="molecule type" value="Genomic_DNA"/>
</dbReference>
<dbReference type="Pfam" id="PF13231">
    <property type="entry name" value="PMT_2"/>
    <property type="match status" value="1"/>
</dbReference>
<reference evidence="10 11" key="1">
    <citation type="journal article" date="2015" name="Nature">
        <title>rRNA introns, odd ribosomes, and small enigmatic genomes across a large radiation of phyla.</title>
        <authorList>
            <person name="Brown C.T."/>
            <person name="Hug L.A."/>
            <person name="Thomas B.C."/>
            <person name="Sharon I."/>
            <person name="Castelle C.J."/>
            <person name="Singh A."/>
            <person name="Wilkins M.J."/>
            <person name="Williams K.H."/>
            <person name="Banfield J.F."/>
        </authorList>
    </citation>
    <scope>NUCLEOTIDE SEQUENCE [LARGE SCALE GENOMIC DNA]</scope>
</reference>
<feature type="domain" description="Glycosyltransferase RgtA/B/C/D-like" evidence="9">
    <location>
        <begin position="102"/>
        <end position="254"/>
    </location>
</feature>
<feature type="transmembrane region" description="Helical" evidence="8">
    <location>
        <begin position="160"/>
        <end position="176"/>
    </location>
</feature>
<evidence type="ECO:0000313" key="10">
    <source>
        <dbReference type="EMBL" id="KKQ50192.1"/>
    </source>
</evidence>
<feature type="transmembrane region" description="Helical" evidence="8">
    <location>
        <begin position="338"/>
        <end position="355"/>
    </location>
</feature>